<dbReference type="AlphaFoldDB" id="A0A3N4HLN5"/>
<dbReference type="PROSITE" id="PS50181">
    <property type="entry name" value="FBOX"/>
    <property type="match status" value="2"/>
</dbReference>
<feature type="domain" description="F-box" evidence="1">
    <location>
        <begin position="3"/>
        <end position="53"/>
    </location>
</feature>
<organism evidence="2 3">
    <name type="scientific">Ascobolus immersus RN42</name>
    <dbReference type="NCBI Taxonomy" id="1160509"/>
    <lineage>
        <taxon>Eukaryota</taxon>
        <taxon>Fungi</taxon>
        <taxon>Dikarya</taxon>
        <taxon>Ascomycota</taxon>
        <taxon>Pezizomycotina</taxon>
        <taxon>Pezizomycetes</taxon>
        <taxon>Pezizales</taxon>
        <taxon>Ascobolaceae</taxon>
        <taxon>Ascobolus</taxon>
    </lineage>
</organism>
<evidence type="ECO:0000313" key="2">
    <source>
        <dbReference type="EMBL" id="RPA74742.1"/>
    </source>
</evidence>
<accession>A0A3N4HLN5</accession>
<gene>
    <name evidence="2" type="ORF">BJ508DRAFT_312589</name>
</gene>
<evidence type="ECO:0000259" key="1">
    <source>
        <dbReference type="PROSITE" id="PS50181"/>
    </source>
</evidence>
<protein>
    <recommendedName>
        <fullName evidence="1">F-box domain-containing protein</fullName>
    </recommendedName>
</protein>
<dbReference type="EMBL" id="ML119781">
    <property type="protein sequence ID" value="RPA74742.1"/>
    <property type="molecule type" value="Genomic_DNA"/>
</dbReference>
<keyword evidence="3" id="KW-1185">Reference proteome</keyword>
<proteinExistence type="predicted"/>
<sequence length="957" mass="108149">MPPTTFKTLPSTLHLEILRHIPSYDALINTISALPKLLKPLLQSYPKTIFRSLLAKELVGAGTESAGCSILVHALQNLYIERLLSRPCFSAGGACAGACQCRVEGDDSQECQWRQEASLLFNETKRLREGPAEEELLFWLRKVSGTGAQDERPTLCSGTVDALIELHSTTLDIFDGYVRAMEPADAADRDTFNMQMMIQSPPRSTGQALEYFKAQTPALRIRSEFQTRRRLRGVYGLRYIVQLLRAGHAAGLQLKEMQDVVSVAYIGVDYIPWPGSTSKDDPQLREIAEIYGWMKRQSRRPGQVCTGVEYHWNLASWKNLTGSDKECPREWEALGWSRHADNIVFAWGLGAIWPGGGEEVACDGLCRVKEGERLRLTVVREVIESFIDKMVLYRGMRYVASAMEWEYVESNMNIDTRGPRSPCIPRPAGNTISFSHLPPEIHLTILLHLSSYDTLINTISVLSTLLKPLLQSYPQTIFRSLLDSELAESRPRGITAGSSILVHALQQLYIERIVALPCFSIPARVCTRACKADLAAESAESQVCQWRQDVVLLFREAKRLRGGPAEEELLFWLRKLCETTIRAGDRLVLEPATVDKLLKQHSSALELFNTFTAESLPAIAKQRVASMQKWQDRRPYKTFTRPLDKAVYRTIQHASSRGVSATEKARILHGIYALHYFINVIRAGHAAGVAVREMQDVVWGSHDTIWHLEAVVTVYDFLKGRSSVMTAPLTARLRCVDVHEDGLSTCPSEEAQAKMAVRSWHVDNQVFAHGLEVIWQAPPGKEGCAKADQLMDRKSCEGVCGHLCENLEMQPGVLREVLLPYNLKYDRILYAHMRWDKLYGRICDFRYDRTTSGAWHGLRRMETGPGGHEGAKERVEKYVPMLRIADKRWIVVGVVWHAWWAGPEFYIPYYRGRLGEREVGGMLADLAVWDDVRLKEWGLVKPNRMCGAYFIDSNTTK</sequence>
<evidence type="ECO:0000313" key="3">
    <source>
        <dbReference type="Proteomes" id="UP000275078"/>
    </source>
</evidence>
<dbReference type="InterPro" id="IPR001810">
    <property type="entry name" value="F-box_dom"/>
</dbReference>
<name>A0A3N4HLN5_ASCIM</name>
<dbReference type="Proteomes" id="UP000275078">
    <property type="component" value="Unassembled WGS sequence"/>
</dbReference>
<feature type="domain" description="F-box" evidence="1">
    <location>
        <begin position="431"/>
        <end position="481"/>
    </location>
</feature>
<reference evidence="2 3" key="1">
    <citation type="journal article" date="2018" name="Nat. Ecol. Evol.">
        <title>Pezizomycetes genomes reveal the molecular basis of ectomycorrhizal truffle lifestyle.</title>
        <authorList>
            <person name="Murat C."/>
            <person name="Payen T."/>
            <person name="Noel B."/>
            <person name="Kuo A."/>
            <person name="Morin E."/>
            <person name="Chen J."/>
            <person name="Kohler A."/>
            <person name="Krizsan K."/>
            <person name="Balestrini R."/>
            <person name="Da Silva C."/>
            <person name="Montanini B."/>
            <person name="Hainaut M."/>
            <person name="Levati E."/>
            <person name="Barry K.W."/>
            <person name="Belfiori B."/>
            <person name="Cichocki N."/>
            <person name="Clum A."/>
            <person name="Dockter R.B."/>
            <person name="Fauchery L."/>
            <person name="Guy J."/>
            <person name="Iotti M."/>
            <person name="Le Tacon F."/>
            <person name="Lindquist E.A."/>
            <person name="Lipzen A."/>
            <person name="Malagnac F."/>
            <person name="Mello A."/>
            <person name="Molinier V."/>
            <person name="Miyauchi S."/>
            <person name="Poulain J."/>
            <person name="Riccioni C."/>
            <person name="Rubini A."/>
            <person name="Sitrit Y."/>
            <person name="Splivallo R."/>
            <person name="Traeger S."/>
            <person name="Wang M."/>
            <person name="Zifcakova L."/>
            <person name="Wipf D."/>
            <person name="Zambonelli A."/>
            <person name="Paolocci F."/>
            <person name="Nowrousian M."/>
            <person name="Ottonello S."/>
            <person name="Baldrian P."/>
            <person name="Spatafora J.W."/>
            <person name="Henrissat B."/>
            <person name="Nagy L.G."/>
            <person name="Aury J.M."/>
            <person name="Wincker P."/>
            <person name="Grigoriev I.V."/>
            <person name="Bonfante P."/>
            <person name="Martin F.M."/>
        </authorList>
    </citation>
    <scope>NUCLEOTIDE SEQUENCE [LARGE SCALE GENOMIC DNA]</scope>
    <source>
        <strain evidence="2 3">RN42</strain>
    </source>
</reference>